<evidence type="ECO:0000256" key="1">
    <source>
        <dbReference type="SAM" id="Phobius"/>
    </source>
</evidence>
<accession>A0ABV2IU23</accession>
<gene>
    <name evidence="2" type="ORF">ABID16_000216</name>
</gene>
<dbReference type="EMBL" id="JBEPMB010000001">
    <property type="protein sequence ID" value="MET3611911.1"/>
    <property type="molecule type" value="Genomic_DNA"/>
</dbReference>
<feature type="transmembrane region" description="Helical" evidence="1">
    <location>
        <begin position="39"/>
        <end position="59"/>
    </location>
</feature>
<proteinExistence type="predicted"/>
<name>A0ABV2IU23_9HYPH</name>
<keyword evidence="1" id="KW-1133">Transmembrane helix</keyword>
<evidence type="ECO:0000313" key="3">
    <source>
        <dbReference type="Proteomes" id="UP001549047"/>
    </source>
</evidence>
<sequence length="191" mass="21770">MTIEAIKFEKAPPLLAGLQNNSGELTYAWRPREATFQTVFKAVWLCGWTVAGYVAFTQAKSTADFNGRAFLIFWLMAWSIGWTYSIYQLVWILLGSQTAIANSQALTIASRIGPFARKRYYRPDQISRFRWTESRSTRQLNSATNPIRQPSGVNFDYGSKTIKILDGIDEPEAEALISRFREVLQIKRASE</sequence>
<keyword evidence="1" id="KW-0812">Transmembrane</keyword>
<protein>
    <recommendedName>
        <fullName evidence="4">DUF304 domain-containing protein</fullName>
    </recommendedName>
</protein>
<keyword evidence="3" id="KW-1185">Reference proteome</keyword>
<keyword evidence="1" id="KW-0472">Membrane</keyword>
<evidence type="ECO:0000313" key="2">
    <source>
        <dbReference type="EMBL" id="MET3611911.1"/>
    </source>
</evidence>
<dbReference type="Proteomes" id="UP001549047">
    <property type="component" value="Unassembled WGS sequence"/>
</dbReference>
<feature type="transmembrane region" description="Helical" evidence="1">
    <location>
        <begin position="71"/>
        <end position="94"/>
    </location>
</feature>
<comment type="caution">
    <text evidence="2">The sequence shown here is derived from an EMBL/GenBank/DDBJ whole genome shotgun (WGS) entry which is preliminary data.</text>
</comment>
<evidence type="ECO:0008006" key="4">
    <source>
        <dbReference type="Google" id="ProtNLM"/>
    </source>
</evidence>
<organism evidence="2 3">
    <name type="scientific">Rhizobium aquaticum</name>
    <dbReference type="NCBI Taxonomy" id="1549636"/>
    <lineage>
        <taxon>Bacteria</taxon>
        <taxon>Pseudomonadati</taxon>
        <taxon>Pseudomonadota</taxon>
        <taxon>Alphaproteobacteria</taxon>
        <taxon>Hyphomicrobiales</taxon>
        <taxon>Rhizobiaceae</taxon>
        <taxon>Rhizobium/Agrobacterium group</taxon>
        <taxon>Rhizobium</taxon>
    </lineage>
</organism>
<reference evidence="2 3" key="1">
    <citation type="submission" date="2024-06" db="EMBL/GenBank/DDBJ databases">
        <title>Genomic Encyclopedia of Type Strains, Phase IV (KMG-IV): sequencing the most valuable type-strain genomes for metagenomic binning, comparative biology and taxonomic classification.</title>
        <authorList>
            <person name="Goeker M."/>
        </authorList>
    </citation>
    <scope>NUCLEOTIDE SEQUENCE [LARGE SCALE GENOMIC DNA]</scope>
    <source>
        <strain evidence="2 3">DSM 29780</strain>
    </source>
</reference>
<dbReference type="RefSeq" id="WP_354554398.1">
    <property type="nucleotide sequence ID" value="NZ_JBEPMB010000001.1"/>
</dbReference>